<dbReference type="Proteomes" id="UP000253551">
    <property type="component" value="Unassembled WGS sequence"/>
</dbReference>
<dbReference type="EMBL" id="PJQM01000116">
    <property type="protein sequence ID" value="RCI06633.1"/>
    <property type="molecule type" value="Genomic_DNA"/>
</dbReference>
<keyword evidence="11" id="KW-1185">Reference proteome</keyword>
<comment type="caution">
    <text evidence="10">The sequence shown here is derived from an EMBL/GenBank/DDBJ whole genome shotgun (WGS) entry which is preliminary data.</text>
</comment>
<sequence length="400" mass="46231">MPPYDIVDTWRTVISPQRLALYTLFPIFCLLILAITPPQFMGTRLKQVISFPLMASLLINPFSYRDEINSPFCLFCQMIPVTMFQRFSDIFWIQPWLYKKESYVSIAELDHEIWSSVRKAPKKDAKQPIKDKKFYHLFPSMLLNAIGFDMAIAWVKTFTAKDVYEMEANPSIKYFMFFCAGIMLMTTLFNLVGNVMQLCYSVFVDNGDYAPEEWRNIMEYPLAGTSLEDIWSHRWHKVLRPAWVACAFKPVFFMVRKSTNNSPQGKQLAIALASLSVFLASGIAHEYVALCNTGWSIYKEHFMGQEMLFFGLQGILVIIEKALGMWLKTVLPASFIRSPLVLMARNAYVLSVGLATFPYFINSFADWGFWKFDNLTPIEPLLRQYLIQTPYLRPFCGSLT</sequence>
<feature type="transmembrane region" description="Helical" evidence="8">
    <location>
        <begin position="19"/>
        <end position="36"/>
    </location>
</feature>
<feature type="domain" description="Wax synthase" evidence="9">
    <location>
        <begin position="214"/>
        <end position="294"/>
    </location>
</feature>
<name>A0A367KWP3_RHIST</name>
<comment type="similarity">
    <text evidence="3">Belongs to the wax synthase family.</text>
</comment>
<evidence type="ECO:0000256" key="4">
    <source>
        <dbReference type="ARBA" id="ARBA00022679"/>
    </source>
</evidence>
<feature type="transmembrane region" description="Helical" evidence="8">
    <location>
        <begin position="134"/>
        <end position="154"/>
    </location>
</feature>
<organism evidence="10 11">
    <name type="scientific">Rhizopus stolonifer</name>
    <name type="common">Rhizopus nigricans</name>
    <dbReference type="NCBI Taxonomy" id="4846"/>
    <lineage>
        <taxon>Eukaryota</taxon>
        <taxon>Fungi</taxon>
        <taxon>Fungi incertae sedis</taxon>
        <taxon>Mucoromycota</taxon>
        <taxon>Mucoromycotina</taxon>
        <taxon>Mucoromycetes</taxon>
        <taxon>Mucorales</taxon>
        <taxon>Mucorineae</taxon>
        <taxon>Rhizopodaceae</taxon>
        <taxon>Rhizopus</taxon>
    </lineage>
</organism>
<dbReference type="InterPro" id="IPR044851">
    <property type="entry name" value="Wax_synthase"/>
</dbReference>
<dbReference type="OrthoDB" id="1077582at2759"/>
<accession>A0A367KWP3</accession>
<dbReference type="PANTHER" id="PTHR31595:SF57">
    <property type="entry name" value="OS04G0481900 PROTEIN"/>
    <property type="match status" value="1"/>
</dbReference>
<evidence type="ECO:0000313" key="10">
    <source>
        <dbReference type="EMBL" id="RCI06633.1"/>
    </source>
</evidence>
<evidence type="ECO:0000259" key="9">
    <source>
        <dbReference type="Pfam" id="PF13813"/>
    </source>
</evidence>
<dbReference type="GO" id="GO:0016020">
    <property type="term" value="C:membrane"/>
    <property type="evidence" value="ECO:0007669"/>
    <property type="project" value="UniProtKB-SubCell"/>
</dbReference>
<keyword evidence="6 8" id="KW-1133">Transmembrane helix</keyword>
<evidence type="ECO:0000256" key="1">
    <source>
        <dbReference type="ARBA" id="ARBA00004141"/>
    </source>
</evidence>
<comment type="subcellular location">
    <subcellularLocation>
        <location evidence="1">Membrane</location>
        <topology evidence="1">Multi-pass membrane protein</topology>
    </subcellularLocation>
</comment>
<evidence type="ECO:0000256" key="2">
    <source>
        <dbReference type="ARBA" id="ARBA00005179"/>
    </source>
</evidence>
<keyword evidence="5 8" id="KW-0812">Transmembrane</keyword>
<proteinExistence type="inferred from homology"/>
<evidence type="ECO:0000256" key="8">
    <source>
        <dbReference type="SAM" id="Phobius"/>
    </source>
</evidence>
<feature type="transmembrane region" description="Helical" evidence="8">
    <location>
        <begin position="174"/>
        <end position="192"/>
    </location>
</feature>
<reference evidence="10 11" key="1">
    <citation type="journal article" date="2018" name="G3 (Bethesda)">
        <title>Phylogenetic and Phylogenomic Definition of Rhizopus Species.</title>
        <authorList>
            <person name="Gryganskyi A.P."/>
            <person name="Golan J."/>
            <person name="Dolatabadi S."/>
            <person name="Mondo S."/>
            <person name="Robb S."/>
            <person name="Idnurm A."/>
            <person name="Muszewska A."/>
            <person name="Steczkiewicz K."/>
            <person name="Masonjones S."/>
            <person name="Liao H.L."/>
            <person name="Gajdeczka M.T."/>
            <person name="Anike F."/>
            <person name="Vuek A."/>
            <person name="Anishchenko I.M."/>
            <person name="Voigt K."/>
            <person name="de Hoog G.S."/>
            <person name="Smith M.E."/>
            <person name="Heitman J."/>
            <person name="Vilgalys R."/>
            <person name="Stajich J.E."/>
        </authorList>
    </citation>
    <scope>NUCLEOTIDE SEQUENCE [LARGE SCALE GENOMIC DNA]</scope>
    <source>
        <strain evidence="10 11">LSU 92-RS-03</strain>
    </source>
</reference>
<feature type="transmembrane region" description="Helical" evidence="8">
    <location>
        <begin position="347"/>
        <end position="365"/>
    </location>
</feature>
<dbReference type="InterPro" id="IPR032805">
    <property type="entry name" value="Wax_synthase_dom"/>
</dbReference>
<keyword evidence="4" id="KW-0808">Transferase</keyword>
<comment type="pathway">
    <text evidence="2">Secondary metabolite biosynthesis.</text>
</comment>
<dbReference type="GO" id="GO:0006629">
    <property type="term" value="P:lipid metabolic process"/>
    <property type="evidence" value="ECO:0007669"/>
    <property type="project" value="InterPro"/>
</dbReference>
<feature type="transmembrane region" description="Helical" evidence="8">
    <location>
        <begin position="268"/>
        <end position="288"/>
    </location>
</feature>
<dbReference type="STRING" id="4846.A0A367KWP3"/>
<protein>
    <recommendedName>
        <fullName evidence="9">Wax synthase domain-containing protein</fullName>
    </recommendedName>
</protein>
<keyword evidence="7 8" id="KW-0472">Membrane</keyword>
<evidence type="ECO:0000256" key="7">
    <source>
        <dbReference type="ARBA" id="ARBA00023136"/>
    </source>
</evidence>
<evidence type="ECO:0000313" key="11">
    <source>
        <dbReference type="Proteomes" id="UP000253551"/>
    </source>
</evidence>
<evidence type="ECO:0000256" key="3">
    <source>
        <dbReference type="ARBA" id="ARBA00007282"/>
    </source>
</evidence>
<feature type="transmembrane region" description="Helical" evidence="8">
    <location>
        <begin position="308"/>
        <end position="327"/>
    </location>
</feature>
<gene>
    <name evidence="10" type="ORF">CU098_013832</name>
</gene>
<dbReference type="GO" id="GO:0008374">
    <property type="term" value="F:O-acyltransferase activity"/>
    <property type="evidence" value="ECO:0007669"/>
    <property type="project" value="InterPro"/>
</dbReference>
<evidence type="ECO:0000256" key="6">
    <source>
        <dbReference type="ARBA" id="ARBA00022989"/>
    </source>
</evidence>
<dbReference type="PANTHER" id="PTHR31595">
    <property type="entry name" value="LONG-CHAIN-ALCOHOL O-FATTY-ACYLTRANSFERASE 3-RELATED"/>
    <property type="match status" value="1"/>
</dbReference>
<dbReference type="Pfam" id="PF13813">
    <property type="entry name" value="MBOAT_2"/>
    <property type="match status" value="1"/>
</dbReference>
<dbReference type="AlphaFoldDB" id="A0A367KWP3"/>
<evidence type="ECO:0000256" key="5">
    <source>
        <dbReference type="ARBA" id="ARBA00022692"/>
    </source>
</evidence>